<accession>L0K7T1</accession>
<name>L0K7T1_HALHC</name>
<dbReference type="PANTHER" id="PTHR42867:SF1">
    <property type="entry name" value="MEMBRANE PROTEIN-RELATED"/>
    <property type="match status" value="1"/>
</dbReference>
<keyword evidence="1" id="KW-1133">Transmembrane helix</keyword>
<reference evidence="3" key="1">
    <citation type="submission" date="2012-02" db="EMBL/GenBank/DDBJ databases">
        <title>The complete genome of Halobacteroides halobius DSM 5150.</title>
        <authorList>
            <person name="Lucas S."/>
            <person name="Copeland A."/>
            <person name="Lapidus A."/>
            <person name="Glavina del Rio T."/>
            <person name="Dalin E."/>
            <person name="Tice H."/>
            <person name="Bruce D."/>
            <person name="Goodwin L."/>
            <person name="Pitluck S."/>
            <person name="Peters L."/>
            <person name="Mikhailova N."/>
            <person name="Gu W."/>
            <person name="Kyrpides N."/>
            <person name="Mavromatis K."/>
            <person name="Ivanova N."/>
            <person name="Brettin T."/>
            <person name="Detter J.C."/>
            <person name="Han C."/>
            <person name="Larimer F."/>
            <person name="Land M."/>
            <person name="Hauser L."/>
            <person name="Markowitz V."/>
            <person name="Cheng J.-F."/>
            <person name="Hugenholtz P."/>
            <person name="Woyke T."/>
            <person name="Wu D."/>
            <person name="Tindall B."/>
            <person name="Pomrenke H."/>
            <person name="Brambilla E."/>
            <person name="Klenk H.-P."/>
            <person name="Eisen J.A."/>
        </authorList>
    </citation>
    <scope>NUCLEOTIDE SEQUENCE [LARGE SCALE GENOMIC DNA]</scope>
    <source>
        <strain evidence="3">ATCC 35273 / DSM 5150 / MD-1</strain>
    </source>
</reference>
<dbReference type="KEGG" id="hhl:Halha_1367"/>
<feature type="transmembrane region" description="Helical" evidence="1">
    <location>
        <begin position="80"/>
        <end position="97"/>
    </location>
</feature>
<sequence length="254" mass="29026">MKIGGRAYKNGVALYGKHYSVKAFYNDGELVYQVGKNALANNKLYQSARKIPVLRGMISLLISLYFFFKEAASKPKRFWPILLLISFNIVLEAYFILFPASSTKLVNNIFFLNPFIYWGLLLGGLFLLRQTLLAEIFKFHGAEHKAVNYYQANFSKSIAKHSRLARRCGTNLVAVYLIMTVLIEYLGLGFNLYWQTLLLLGVAYEILLLLPDSLLAIPFILQRFTTIEPETKHLRASKTALDILITQEENEVIK</sequence>
<dbReference type="AlphaFoldDB" id="L0K7T1"/>
<dbReference type="Pfam" id="PF07136">
    <property type="entry name" value="DUF1385"/>
    <property type="match status" value="1"/>
</dbReference>
<dbReference type="InterPro" id="IPR010787">
    <property type="entry name" value="DUF1385"/>
</dbReference>
<dbReference type="Proteomes" id="UP000010880">
    <property type="component" value="Chromosome"/>
</dbReference>
<keyword evidence="1" id="KW-0472">Membrane</keyword>
<protein>
    <submittedName>
        <fullName evidence="2">Putative metal-dependent enzyme</fullName>
    </submittedName>
</protein>
<evidence type="ECO:0000256" key="1">
    <source>
        <dbReference type="SAM" id="Phobius"/>
    </source>
</evidence>
<evidence type="ECO:0000313" key="2">
    <source>
        <dbReference type="EMBL" id="AGB41312.1"/>
    </source>
</evidence>
<feature type="transmembrane region" description="Helical" evidence="1">
    <location>
        <begin position="192"/>
        <end position="210"/>
    </location>
</feature>
<feature type="transmembrane region" description="Helical" evidence="1">
    <location>
        <begin position="168"/>
        <end position="186"/>
    </location>
</feature>
<dbReference type="eggNOG" id="COG3872">
    <property type="taxonomic scope" value="Bacteria"/>
</dbReference>
<dbReference type="HOGENOM" id="CLU_098196_0_0_9"/>
<keyword evidence="1" id="KW-0812">Transmembrane</keyword>
<proteinExistence type="predicted"/>
<dbReference type="PANTHER" id="PTHR42867">
    <property type="entry name" value="MEMBRANE PROTEIN-RELATED"/>
    <property type="match status" value="1"/>
</dbReference>
<organism evidence="2 3">
    <name type="scientific">Halobacteroides halobius (strain ATCC 35273 / DSM 5150 / MD-1)</name>
    <dbReference type="NCBI Taxonomy" id="748449"/>
    <lineage>
        <taxon>Bacteria</taxon>
        <taxon>Bacillati</taxon>
        <taxon>Bacillota</taxon>
        <taxon>Clostridia</taxon>
        <taxon>Halanaerobiales</taxon>
        <taxon>Halobacteroidaceae</taxon>
        <taxon>Halobacteroides</taxon>
    </lineage>
</organism>
<evidence type="ECO:0000313" key="3">
    <source>
        <dbReference type="Proteomes" id="UP000010880"/>
    </source>
</evidence>
<keyword evidence="3" id="KW-1185">Reference proteome</keyword>
<dbReference type="EMBL" id="CP003359">
    <property type="protein sequence ID" value="AGB41312.1"/>
    <property type="molecule type" value="Genomic_DNA"/>
</dbReference>
<dbReference type="RefSeq" id="WP_015327034.1">
    <property type="nucleotide sequence ID" value="NC_019978.1"/>
</dbReference>
<feature type="transmembrane region" description="Helical" evidence="1">
    <location>
        <begin position="51"/>
        <end position="68"/>
    </location>
</feature>
<dbReference type="STRING" id="748449.Halha_1367"/>
<feature type="transmembrane region" description="Helical" evidence="1">
    <location>
        <begin position="109"/>
        <end position="128"/>
    </location>
</feature>
<dbReference type="OrthoDB" id="5242995at2"/>
<gene>
    <name evidence="2" type="ordered locus">Halha_1367</name>
</gene>